<dbReference type="SMART" id="SM00494">
    <property type="entry name" value="ChtBD2"/>
    <property type="match status" value="2"/>
</dbReference>
<dbReference type="InterPro" id="IPR013320">
    <property type="entry name" value="ConA-like_dom_sf"/>
</dbReference>
<feature type="compositionally biased region" description="Basic and acidic residues" evidence="1">
    <location>
        <begin position="164"/>
        <end position="175"/>
    </location>
</feature>
<feature type="compositionally biased region" description="Low complexity" evidence="1">
    <location>
        <begin position="63"/>
        <end position="77"/>
    </location>
</feature>
<dbReference type="SUPFAM" id="SSF49899">
    <property type="entry name" value="Concanavalin A-like lectins/glucanases"/>
    <property type="match status" value="1"/>
</dbReference>
<dbReference type="InterPro" id="IPR036508">
    <property type="entry name" value="Chitin-bd_dom_sf"/>
</dbReference>
<protein>
    <recommendedName>
        <fullName evidence="3">Chitin-binding type-2 domain-containing protein</fullName>
    </recommendedName>
</protein>
<feature type="chain" id="PRO_5044816940" description="Chitin-binding type-2 domain-containing protein" evidence="2">
    <location>
        <begin position="23"/>
        <end position="655"/>
    </location>
</feature>
<evidence type="ECO:0000313" key="5">
    <source>
        <dbReference type="Proteomes" id="UP001634394"/>
    </source>
</evidence>
<dbReference type="AlphaFoldDB" id="A0ABD3V4B3"/>
<feature type="region of interest" description="Disordered" evidence="1">
    <location>
        <begin position="63"/>
        <end position="93"/>
    </location>
</feature>
<feature type="compositionally biased region" description="Low complexity" evidence="1">
    <location>
        <begin position="246"/>
        <end position="260"/>
    </location>
</feature>
<dbReference type="SUPFAM" id="SSF57625">
    <property type="entry name" value="Invertebrate chitin-binding proteins"/>
    <property type="match status" value="1"/>
</dbReference>
<feature type="domain" description="Chitin-binding type-2" evidence="3">
    <location>
        <begin position="279"/>
        <end position="343"/>
    </location>
</feature>
<dbReference type="PROSITE" id="PS50940">
    <property type="entry name" value="CHIT_BIND_II"/>
    <property type="match status" value="1"/>
</dbReference>
<feature type="compositionally biased region" description="Polar residues" evidence="1">
    <location>
        <begin position="78"/>
        <end position="93"/>
    </location>
</feature>
<feature type="region of interest" description="Disordered" evidence="1">
    <location>
        <begin position="218"/>
        <end position="260"/>
    </location>
</feature>
<comment type="caution">
    <text evidence="4">The sequence shown here is derived from an EMBL/GenBank/DDBJ whole genome shotgun (WGS) entry which is preliminary data.</text>
</comment>
<evidence type="ECO:0000259" key="3">
    <source>
        <dbReference type="PROSITE" id="PS50940"/>
    </source>
</evidence>
<dbReference type="InterPro" id="IPR002557">
    <property type="entry name" value="Chitin-bd_dom"/>
</dbReference>
<reference evidence="4 5" key="1">
    <citation type="submission" date="2024-11" db="EMBL/GenBank/DDBJ databases">
        <title>Chromosome-level genome assembly of the freshwater bivalve Anodonta woodiana.</title>
        <authorList>
            <person name="Chen X."/>
        </authorList>
    </citation>
    <scope>NUCLEOTIDE SEQUENCE [LARGE SCALE GENOMIC DNA]</scope>
    <source>
        <strain evidence="4">MN2024</strain>
        <tissue evidence="4">Gills</tissue>
    </source>
</reference>
<name>A0ABD3V4B3_SINWO</name>
<dbReference type="EMBL" id="JBJQND010000013">
    <property type="protein sequence ID" value="KAL3856475.1"/>
    <property type="molecule type" value="Genomic_DNA"/>
</dbReference>
<keyword evidence="2" id="KW-0732">Signal</keyword>
<dbReference type="Gene3D" id="2.170.140.10">
    <property type="entry name" value="Chitin binding domain"/>
    <property type="match status" value="1"/>
</dbReference>
<dbReference type="Proteomes" id="UP001634394">
    <property type="component" value="Unassembled WGS sequence"/>
</dbReference>
<dbReference type="Pfam" id="PF01607">
    <property type="entry name" value="CBM_14"/>
    <property type="match status" value="1"/>
</dbReference>
<gene>
    <name evidence="4" type="ORF">ACJMK2_011229</name>
</gene>
<evidence type="ECO:0000256" key="1">
    <source>
        <dbReference type="SAM" id="MobiDB-lite"/>
    </source>
</evidence>
<proteinExistence type="predicted"/>
<evidence type="ECO:0000256" key="2">
    <source>
        <dbReference type="SAM" id="SignalP"/>
    </source>
</evidence>
<feature type="signal peptide" evidence="2">
    <location>
        <begin position="1"/>
        <end position="22"/>
    </location>
</feature>
<keyword evidence="5" id="KW-1185">Reference proteome</keyword>
<sequence>MAPTVSFSVVLMIFLANQLCMGQFQQNTEPTQATLPPTTFPPKTTTTLKTTTTITTTIPSTAMVTTTKPTTRRPSTTQLPSPTRITKQPSYQANPSGVQKSWFNVPFLNIVQQHPEAISAVKSVQHADKKETNIVLHEREFLIISDNANDKKKTETYNASPSKIETEGDKEERVGDQSSFKIGKLQQSSRNTWGILKTKLFDIDLPFKVPFELETQKHLIPSQKQPTEYQKQPTQLQRTRRPPPRRITAPTTPTMSTTTTTTLIPSTKHAHRDASSEEAHLCYKSRFVDGVGYNADPESCTEFIQCIYEEGNIKMERARCPFRTFWDERLLICRPSSQRSCWRDPCFDFTVQNYDHKGNCRAYWTCESGLSQPKCCPEGFSYTAGQGCVNSPACLDECQESGELTFNAPFSSCRMTPLETNARFYFEKIPGLGMMIRSCPRGSRFNPQLCTCDMSADPQQNLCRPELILDFQDDLNDKSGNNLAATQQNVMIERGAGRFSGNSKMTLWRFSGGSFGSTIAIQMKFKTNSSETGDEPMHLISNCCCNNNPGPSLDIAVMPDNGGGTAVLLAASEKSGEVFLDIPYKNGPGGWNEIKYMYDGHELTGTVNGVKVTKKMTGEIEGRPTALHLGSCDASGGFSGLIDDVRLYLCASVGF</sequence>
<evidence type="ECO:0000313" key="4">
    <source>
        <dbReference type="EMBL" id="KAL3856475.1"/>
    </source>
</evidence>
<feature type="region of interest" description="Disordered" evidence="1">
    <location>
        <begin position="152"/>
        <end position="175"/>
    </location>
</feature>
<accession>A0ABD3V4B3</accession>
<organism evidence="4 5">
    <name type="scientific">Sinanodonta woodiana</name>
    <name type="common">Chinese pond mussel</name>
    <name type="synonym">Anodonta woodiana</name>
    <dbReference type="NCBI Taxonomy" id="1069815"/>
    <lineage>
        <taxon>Eukaryota</taxon>
        <taxon>Metazoa</taxon>
        <taxon>Spiralia</taxon>
        <taxon>Lophotrochozoa</taxon>
        <taxon>Mollusca</taxon>
        <taxon>Bivalvia</taxon>
        <taxon>Autobranchia</taxon>
        <taxon>Heteroconchia</taxon>
        <taxon>Palaeoheterodonta</taxon>
        <taxon>Unionida</taxon>
        <taxon>Unionoidea</taxon>
        <taxon>Unionidae</taxon>
        <taxon>Unioninae</taxon>
        <taxon>Sinanodonta</taxon>
    </lineage>
</organism>
<feature type="compositionally biased region" description="Polar residues" evidence="1">
    <location>
        <begin position="222"/>
        <end position="237"/>
    </location>
</feature>
<dbReference type="Gene3D" id="2.60.120.200">
    <property type="match status" value="1"/>
</dbReference>